<proteinExistence type="predicted"/>
<dbReference type="InterPro" id="IPR011067">
    <property type="entry name" value="Plasmid_toxin/cell-grow_inhib"/>
</dbReference>
<dbReference type="SUPFAM" id="SSF50118">
    <property type="entry name" value="Cell growth inhibitor/plasmid maintenance toxic component"/>
    <property type="match status" value="1"/>
</dbReference>
<dbReference type="Gene3D" id="2.30.30.110">
    <property type="match status" value="1"/>
</dbReference>
<name>H5SL21_9BACT</name>
<dbReference type="Pfam" id="PF02452">
    <property type="entry name" value="PemK_toxin"/>
    <property type="match status" value="1"/>
</dbReference>
<dbReference type="PANTHER" id="PTHR33988:SF2">
    <property type="entry name" value="ENDORIBONUCLEASE MAZF"/>
    <property type="match status" value="1"/>
</dbReference>
<dbReference type="GO" id="GO:0016075">
    <property type="term" value="P:rRNA catabolic process"/>
    <property type="evidence" value="ECO:0007669"/>
    <property type="project" value="TreeGrafter"/>
</dbReference>
<dbReference type="GO" id="GO:0004521">
    <property type="term" value="F:RNA endonuclease activity"/>
    <property type="evidence" value="ECO:0007669"/>
    <property type="project" value="TreeGrafter"/>
</dbReference>
<accession>H5SL21</accession>
<protein>
    <submittedName>
        <fullName evidence="1">Hypothetical conserved protein</fullName>
    </submittedName>
</protein>
<dbReference type="GO" id="GO:0003677">
    <property type="term" value="F:DNA binding"/>
    <property type="evidence" value="ECO:0007669"/>
    <property type="project" value="InterPro"/>
</dbReference>
<organism evidence="1">
    <name type="scientific">uncultured Acetothermia bacterium</name>
    <dbReference type="NCBI Taxonomy" id="236499"/>
    <lineage>
        <taxon>Bacteria</taxon>
        <taxon>Candidatus Bipolaricaulota</taxon>
        <taxon>environmental samples</taxon>
    </lineage>
</organism>
<reference evidence="1" key="1">
    <citation type="journal article" date="2005" name="Environ. Microbiol.">
        <title>Genetic and functional properties of uncultivated thermophilic crenarchaeotes from a subsurface gold mine as revealed by analysis of genome fragments.</title>
        <authorList>
            <person name="Nunoura T."/>
            <person name="Hirayama H."/>
            <person name="Takami H."/>
            <person name="Oida H."/>
            <person name="Nishi S."/>
            <person name="Shimamura S."/>
            <person name="Suzuki Y."/>
            <person name="Inagaki F."/>
            <person name="Takai K."/>
            <person name="Nealson K.H."/>
            <person name="Horikoshi K."/>
        </authorList>
    </citation>
    <scope>NUCLEOTIDE SEQUENCE</scope>
</reference>
<dbReference type="PANTHER" id="PTHR33988">
    <property type="entry name" value="ENDORIBONUCLEASE MAZF-RELATED"/>
    <property type="match status" value="1"/>
</dbReference>
<reference evidence="1" key="2">
    <citation type="journal article" date="2012" name="PLoS ONE">
        <title>A Deeply Branching Thermophilic Bacterium with an Ancient Acetyl-CoA Pathway Dominates a Subsurface Ecosystem.</title>
        <authorList>
            <person name="Takami H."/>
            <person name="Noguchi H."/>
            <person name="Takaki Y."/>
            <person name="Uchiyama I."/>
            <person name="Toyoda A."/>
            <person name="Nishi S."/>
            <person name="Chee G.-J."/>
            <person name="Arai W."/>
            <person name="Nunoura T."/>
            <person name="Itoh T."/>
            <person name="Hattori M."/>
            <person name="Takai K."/>
        </authorList>
    </citation>
    <scope>NUCLEOTIDE SEQUENCE</scope>
</reference>
<dbReference type="GO" id="GO:0006402">
    <property type="term" value="P:mRNA catabolic process"/>
    <property type="evidence" value="ECO:0007669"/>
    <property type="project" value="TreeGrafter"/>
</dbReference>
<gene>
    <name evidence="1" type="ORF">HGMM_F43B07C41</name>
</gene>
<dbReference type="AlphaFoldDB" id="H5SL21"/>
<dbReference type="InterPro" id="IPR003477">
    <property type="entry name" value="PemK-like"/>
</dbReference>
<dbReference type="EMBL" id="AP011759">
    <property type="protein sequence ID" value="BAL56857.1"/>
    <property type="molecule type" value="Genomic_DNA"/>
</dbReference>
<evidence type="ECO:0000313" key="1">
    <source>
        <dbReference type="EMBL" id="BAL56857.1"/>
    </source>
</evidence>
<sequence length="104" mass="11476">MKRGEIWWAEMEPPVGRRPVVLLSREAAYQIRSKVTIAPVTTRIRGIQTEVGVGPEDGLPRRSVVDCDSLATIPKACLKKRIGLLNATKLQAVNDAIKFALELP</sequence>